<name>A0A841B6B9_9PSEU</name>
<gene>
    <name evidence="1" type="ORF">HDA45_004121</name>
</gene>
<reference evidence="1 2" key="1">
    <citation type="submission" date="2020-08" db="EMBL/GenBank/DDBJ databases">
        <title>Sequencing the genomes of 1000 actinobacteria strains.</title>
        <authorList>
            <person name="Klenk H.-P."/>
        </authorList>
    </citation>
    <scope>NUCLEOTIDE SEQUENCE [LARGE SCALE GENOMIC DNA]</scope>
    <source>
        <strain evidence="1 2">DSM 45272</strain>
    </source>
</reference>
<keyword evidence="2" id="KW-1185">Reference proteome</keyword>
<evidence type="ECO:0000313" key="2">
    <source>
        <dbReference type="Proteomes" id="UP000580861"/>
    </source>
</evidence>
<organism evidence="1 2">
    <name type="scientific">Amycolatopsis umgeniensis</name>
    <dbReference type="NCBI Taxonomy" id="336628"/>
    <lineage>
        <taxon>Bacteria</taxon>
        <taxon>Bacillati</taxon>
        <taxon>Actinomycetota</taxon>
        <taxon>Actinomycetes</taxon>
        <taxon>Pseudonocardiales</taxon>
        <taxon>Pseudonocardiaceae</taxon>
        <taxon>Amycolatopsis</taxon>
    </lineage>
</organism>
<comment type="caution">
    <text evidence="1">The sequence shown here is derived from an EMBL/GenBank/DDBJ whole genome shotgun (WGS) entry which is preliminary data.</text>
</comment>
<dbReference type="AlphaFoldDB" id="A0A841B6B9"/>
<accession>A0A841B6B9</accession>
<proteinExistence type="predicted"/>
<dbReference type="Proteomes" id="UP000580861">
    <property type="component" value="Unassembled WGS sequence"/>
</dbReference>
<protein>
    <submittedName>
        <fullName evidence="1">Uncharacterized protein</fullName>
    </submittedName>
</protein>
<dbReference type="EMBL" id="JACHMX010000001">
    <property type="protein sequence ID" value="MBB5854034.1"/>
    <property type="molecule type" value="Genomic_DNA"/>
</dbReference>
<sequence length="252" mass="27789">MDGEDMVFAVALGQLERGLAMSRKVYDDLTVPTNLTQIDTYYVAKEMDASKAKMIPGIQQQEQVLERVKTAIHTFLVATEAELDEGQQESPLFSRAQEYINTALAKYAPNALEKFVAAQDRLYSGKPEDLAHALTSCRRMIKALADALYPPTDETVTGDDGVERKMSDDAYRNRLLQYVREQLGKHVLQKTLDSLGARLKSLDSLASKGVHDNVSAAEAETCIVWTYLLAADIVRVADGSSALLTAEDDEPT</sequence>
<dbReference type="RefSeq" id="WP_184897731.1">
    <property type="nucleotide sequence ID" value="NZ_JACHMX010000001.1"/>
</dbReference>
<evidence type="ECO:0000313" key="1">
    <source>
        <dbReference type="EMBL" id="MBB5854034.1"/>
    </source>
</evidence>